<keyword evidence="7" id="KW-1185">Reference proteome</keyword>
<dbReference type="GO" id="GO:0006414">
    <property type="term" value="P:translational elongation"/>
    <property type="evidence" value="ECO:0007669"/>
    <property type="project" value="InterPro"/>
</dbReference>
<dbReference type="InterPro" id="IPR027534">
    <property type="entry name" value="Ribosomal_P1/P2"/>
</dbReference>
<dbReference type="CDD" id="cd05832">
    <property type="entry name" value="Ribosomal_L12p"/>
    <property type="match status" value="1"/>
</dbReference>
<gene>
    <name evidence="6" type="primary">rpl12p</name>
    <name evidence="4" type="synonym">rpl12</name>
    <name evidence="6" type="ORF">RBI02_06415</name>
</gene>
<dbReference type="AlphaFoldDB" id="A0AAE4NV71"/>
<evidence type="ECO:0000256" key="5">
    <source>
        <dbReference type="SAM" id="MobiDB-lite"/>
    </source>
</evidence>
<evidence type="ECO:0000256" key="2">
    <source>
        <dbReference type="ARBA" id="ARBA00022980"/>
    </source>
</evidence>
<keyword evidence="2 4" id="KW-0689">Ribosomal protein</keyword>
<protein>
    <recommendedName>
        <fullName evidence="4">Large ribosomal subunit protein P1</fullName>
    </recommendedName>
</protein>
<evidence type="ECO:0000256" key="3">
    <source>
        <dbReference type="ARBA" id="ARBA00023274"/>
    </source>
</evidence>
<dbReference type="NCBIfam" id="TIGR03685">
    <property type="entry name" value="ribo_P1_arch"/>
    <property type="match status" value="1"/>
</dbReference>
<organism evidence="6 7">
    <name type="scientific">Thermococcus waiotapuensis</name>
    <dbReference type="NCBI Taxonomy" id="90909"/>
    <lineage>
        <taxon>Archaea</taxon>
        <taxon>Methanobacteriati</taxon>
        <taxon>Methanobacteriota</taxon>
        <taxon>Thermococci</taxon>
        <taxon>Thermococcales</taxon>
        <taxon>Thermococcaceae</taxon>
        <taxon>Thermococcus</taxon>
    </lineage>
</organism>
<dbReference type="Proteomes" id="UP001245683">
    <property type="component" value="Unassembled WGS sequence"/>
</dbReference>
<dbReference type="HAMAP" id="MF_01478">
    <property type="entry name" value="Ribosomal_L12_arch"/>
    <property type="match status" value="1"/>
</dbReference>
<dbReference type="GO" id="GO:1990904">
    <property type="term" value="C:ribonucleoprotein complex"/>
    <property type="evidence" value="ECO:0007669"/>
    <property type="project" value="UniProtKB-KW"/>
</dbReference>
<dbReference type="GO" id="GO:0005840">
    <property type="term" value="C:ribosome"/>
    <property type="evidence" value="ECO:0007669"/>
    <property type="project" value="UniProtKB-KW"/>
</dbReference>
<dbReference type="Pfam" id="PF00428">
    <property type="entry name" value="Ribosomal_60s"/>
    <property type="match status" value="1"/>
</dbReference>
<reference evidence="6 7" key="1">
    <citation type="submission" date="2023-08" db="EMBL/GenBank/DDBJ databases">
        <title>Draft genome sequence of Thermococcus waiotapuensis WT1T, a thermophilic sulphur-dependent archaeon from order Thermococcales.</title>
        <authorList>
            <person name="Manners S.H."/>
            <person name="Carere C.R."/>
            <person name="Dhami M.K."/>
            <person name="Dobson R.C.J."/>
            <person name="Stott M.B."/>
        </authorList>
    </citation>
    <scope>NUCLEOTIDE SEQUENCE [LARGE SCALE GENOMIC DNA]</scope>
    <source>
        <strain evidence="6 7">WT1</strain>
    </source>
</reference>
<dbReference type="RefSeq" id="WP_315341981.1">
    <property type="nucleotide sequence ID" value="NZ_JAVDZE010000002.1"/>
</dbReference>
<dbReference type="Gene3D" id="1.10.10.1410">
    <property type="match status" value="1"/>
</dbReference>
<dbReference type="GO" id="GO:0003735">
    <property type="term" value="F:structural constituent of ribosome"/>
    <property type="evidence" value="ECO:0007669"/>
    <property type="project" value="InterPro"/>
</dbReference>
<feature type="compositionally biased region" description="Basic and acidic residues" evidence="5">
    <location>
        <begin position="82"/>
        <end position="92"/>
    </location>
</feature>
<comment type="caution">
    <text evidence="6">The sequence shown here is derived from an EMBL/GenBank/DDBJ whole genome shotgun (WGS) entry which is preliminary data.</text>
</comment>
<evidence type="ECO:0000256" key="4">
    <source>
        <dbReference type="HAMAP-Rule" id="MF_01478"/>
    </source>
</evidence>
<comment type="subunit">
    <text evidence="4">Part of the 50S ribosomal subunit. Homodimer, it forms part of the ribosomal stalk which helps the ribosome interact with GTP-bound translation factors. Forms a heptameric L10(L12)2(L12)2(L12)2 complex, where L10 forms an elongated spine to which the L12 dimers bind in a sequential fashion.</text>
</comment>
<evidence type="ECO:0000256" key="1">
    <source>
        <dbReference type="ARBA" id="ARBA00005436"/>
    </source>
</evidence>
<comment type="similarity">
    <text evidence="1 4">Belongs to the eukaryotic ribosomal protein P1/P2 family.</text>
</comment>
<comment type="function">
    <text evidence="4">Forms part of the ribosomal stalk, playing a central role in the interaction of the ribosome with GTP-bound translation factors.</text>
</comment>
<keyword evidence="3 4" id="KW-0687">Ribonucleoprotein</keyword>
<name>A0AAE4NV71_9EURY</name>
<dbReference type="EMBL" id="JAVDZE010000002">
    <property type="protein sequence ID" value="MDV3104170.1"/>
    <property type="molecule type" value="Genomic_DNA"/>
</dbReference>
<dbReference type="InterPro" id="IPR022295">
    <property type="entry name" value="Ribosomal_P1_arc"/>
</dbReference>
<dbReference type="PANTHER" id="PTHR45696:SF10">
    <property type="entry name" value="LARGE RIBOSOMAL SUBUNIT PROTEIN P1"/>
    <property type="match status" value="1"/>
</dbReference>
<feature type="region of interest" description="Disordered" evidence="5">
    <location>
        <begin position="77"/>
        <end position="96"/>
    </location>
</feature>
<evidence type="ECO:0000313" key="6">
    <source>
        <dbReference type="EMBL" id="MDV3104170.1"/>
    </source>
</evidence>
<evidence type="ECO:0000313" key="7">
    <source>
        <dbReference type="Proteomes" id="UP001245683"/>
    </source>
</evidence>
<sequence length="107" mass="10909">MEYVYAALLLHAAGKEINEENLRKVLEAAGVTPDEARIKALVAALEGVNIDEVIQKAAMPVAAPVAVAAAAPAAASGGAAEAAKEEEEKKEEVNEEEALAGLGALFG</sequence>
<proteinExistence type="inferred from homology"/>
<accession>A0AAE4NV71</accession>
<dbReference type="PANTHER" id="PTHR45696">
    <property type="entry name" value="60S ACIDIC RIBOSOMAL PROTEIN P1"/>
    <property type="match status" value="1"/>
</dbReference>
<dbReference type="FunFam" id="1.10.10.1410:FF:000002">
    <property type="entry name" value="60S acidic ribosomal protein P2"/>
    <property type="match status" value="1"/>
</dbReference>
<dbReference type="InterPro" id="IPR038716">
    <property type="entry name" value="P1/P2_N_sf"/>
</dbReference>